<dbReference type="EMBL" id="JASXSV010000062">
    <property type="protein sequence ID" value="MDP0590389.1"/>
    <property type="molecule type" value="Genomic_DNA"/>
</dbReference>
<evidence type="ECO:0000313" key="2">
    <source>
        <dbReference type="Proteomes" id="UP001178148"/>
    </source>
</evidence>
<protein>
    <submittedName>
        <fullName evidence="1">Uncharacterized protein</fullName>
    </submittedName>
</protein>
<dbReference type="AlphaFoldDB" id="A0AA90NU37"/>
<name>A0AA90NU37_9GAMM</name>
<dbReference type="Proteomes" id="UP001178148">
    <property type="component" value="Unassembled WGS sequence"/>
</dbReference>
<reference evidence="1 2" key="1">
    <citation type="journal article" date="2023" name="bioRxiv">
        <title>An intranuclear bacterial parasite of deep-sea mussels expresses apoptosis inhibitors acquired from its host.</title>
        <authorList>
            <person name="Gonzalez Porras M.A."/>
            <person name="Assie A."/>
            <person name="Tietjen M."/>
            <person name="Violette M."/>
            <person name="Kleiner M."/>
            <person name="Gruber-Vodicka H."/>
            <person name="Dubilier N."/>
            <person name="Leisch N."/>
        </authorList>
    </citation>
    <scope>NUCLEOTIDE SEQUENCE [LARGE SCALE GENOMIC DNA]</scope>
    <source>
        <strain evidence="1">IAP13</strain>
    </source>
</reference>
<feature type="non-terminal residue" evidence="1">
    <location>
        <position position="197"/>
    </location>
</feature>
<sequence>MRSVLVSFIFLVVLFIALPQIGVAVLNKSYKEQSAYLFSDGVNENATIVEPITRYNQNIDSDEIVANADVTALIKFTCFMHELSEIKNQTIECTLSKIFFELNEDSAFQETPNNIENDEVVYFVAVKPSENNDLNQFLIREMPLKDFSAYLKISDMLLWVSSKGTRIHNQGMRESLGMYSPSIQLLTKQHSLLLQSH</sequence>
<accession>A0AA90NU37</accession>
<evidence type="ECO:0000313" key="1">
    <source>
        <dbReference type="EMBL" id="MDP0590389.1"/>
    </source>
</evidence>
<comment type="caution">
    <text evidence="1">The sequence shown here is derived from an EMBL/GenBank/DDBJ whole genome shotgun (WGS) entry which is preliminary data.</text>
</comment>
<proteinExistence type="predicted"/>
<keyword evidence="2" id="KW-1185">Reference proteome</keyword>
<gene>
    <name evidence="1" type="ORF">QS748_14840</name>
</gene>
<organism evidence="1 2">
    <name type="scientific">Candidatus Endonucleibacter bathymodioli</name>
    <dbReference type="NCBI Taxonomy" id="539814"/>
    <lineage>
        <taxon>Bacteria</taxon>
        <taxon>Pseudomonadati</taxon>
        <taxon>Pseudomonadota</taxon>
        <taxon>Gammaproteobacteria</taxon>
        <taxon>Oceanospirillales</taxon>
        <taxon>Endozoicomonadaceae</taxon>
        <taxon>Candidatus Endonucleibacter</taxon>
    </lineage>
</organism>